<dbReference type="PANTHER" id="PTHR33928">
    <property type="entry name" value="POLYGALACTURONASE QRT3"/>
    <property type="match status" value="1"/>
</dbReference>
<accession>A0AAD6TY02</accession>
<comment type="caution">
    <text evidence="3">The sequence shown here is derived from an EMBL/GenBank/DDBJ whole genome shotgun (WGS) entry which is preliminary data.</text>
</comment>
<dbReference type="CDD" id="cd23668">
    <property type="entry name" value="GH55_beta13glucanase-like"/>
    <property type="match status" value="1"/>
</dbReference>
<evidence type="ECO:0000313" key="4">
    <source>
        <dbReference type="Proteomes" id="UP001222325"/>
    </source>
</evidence>
<dbReference type="AlphaFoldDB" id="A0AAD6TY02"/>
<gene>
    <name evidence="3" type="ORF">B0H15DRAFT_1025578</name>
</gene>
<dbReference type="EMBL" id="JARJCN010000061">
    <property type="protein sequence ID" value="KAJ7079288.1"/>
    <property type="molecule type" value="Genomic_DNA"/>
</dbReference>
<reference evidence="3" key="1">
    <citation type="submission" date="2023-03" db="EMBL/GenBank/DDBJ databases">
        <title>Massive genome expansion in bonnet fungi (Mycena s.s.) driven by repeated elements and novel gene families across ecological guilds.</title>
        <authorList>
            <consortium name="Lawrence Berkeley National Laboratory"/>
            <person name="Harder C.B."/>
            <person name="Miyauchi S."/>
            <person name="Viragh M."/>
            <person name="Kuo A."/>
            <person name="Thoen E."/>
            <person name="Andreopoulos B."/>
            <person name="Lu D."/>
            <person name="Skrede I."/>
            <person name="Drula E."/>
            <person name="Henrissat B."/>
            <person name="Morin E."/>
            <person name="Kohler A."/>
            <person name="Barry K."/>
            <person name="LaButti K."/>
            <person name="Morin E."/>
            <person name="Salamov A."/>
            <person name="Lipzen A."/>
            <person name="Mereny Z."/>
            <person name="Hegedus B."/>
            <person name="Baldrian P."/>
            <person name="Stursova M."/>
            <person name="Weitz H."/>
            <person name="Taylor A."/>
            <person name="Grigoriev I.V."/>
            <person name="Nagy L.G."/>
            <person name="Martin F."/>
            <person name="Kauserud H."/>
        </authorList>
    </citation>
    <scope>NUCLEOTIDE SEQUENCE</scope>
    <source>
        <strain evidence="3">CBHHK173m</strain>
    </source>
</reference>
<dbReference type="SUPFAM" id="SSF51126">
    <property type="entry name" value="Pectin lyase-like"/>
    <property type="match status" value="2"/>
</dbReference>
<dbReference type="InterPro" id="IPR024535">
    <property type="entry name" value="RHGA/B-epi-like_pectate_lyase"/>
</dbReference>
<organism evidence="3 4">
    <name type="scientific">Mycena belliarum</name>
    <dbReference type="NCBI Taxonomy" id="1033014"/>
    <lineage>
        <taxon>Eukaryota</taxon>
        <taxon>Fungi</taxon>
        <taxon>Dikarya</taxon>
        <taxon>Basidiomycota</taxon>
        <taxon>Agaricomycotina</taxon>
        <taxon>Agaricomycetes</taxon>
        <taxon>Agaricomycetidae</taxon>
        <taxon>Agaricales</taxon>
        <taxon>Marasmiineae</taxon>
        <taxon>Mycenaceae</taxon>
        <taxon>Mycena</taxon>
    </lineage>
</organism>
<feature type="domain" description="Rhamnogalacturonase A/B/Epimerase-like pectate lyase" evidence="2">
    <location>
        <begin position="15"/>
        <end position="60"/>
    </location>
</feature>
<dbReference type="Gene3D" id="2.160.20.10">
    <property type="entry name" value="Single-stranded right-handed beta-helix, Pectin lyase-like"/>
    <property type="match status" value="2"/>
</dbReference>
<name>A0AAD6TY02_9AGAR</name>
<dbReference type="GO" id="GO:0004650">
    <property type="term" value="F:polygalacturonase activity"/>
    <property type="evidence" value="ECO:0007669"/>
    <property type="project" value="InterPro"/>
</dbReference>
<feature type="domain" description="Rhamnogalacturonase A/B/Epimerase-like pectate lyase" evidence="2">
    <location>
        <begin position="196"/>
        <end position="252"/>
    </location>
</feature>
<protein>
    <submittedName>
        <fullName evidence="3">Pectin lyase fold/virulence factor</fullName>
    </submittedName>
</protein>
<dbReference type="GO" id="GO:0016829">
    <property type="term" value="F:lyase activity"/>
    <property type="evidence" value="ECO:0007669"/>
    <property type="project" value="UniProtKB-KW"/>
</dbReference>
<keyword evidence="3" id="KW-0456">Lyase</keyword>
<evidence type="ECO:0000313" key="3">
    <source>
        <dbReference type="EMBL" id="KAJ7079288.1"/>
    </source>
</evidence>
<dbReference type="Pfam" id="PF12708">
    <property type="entry name" value="Pect-lyase_RHGA_epim"/>
    <property type="match status" value="2"/>
</dbReference>
<dbReference type="PANTHER" id="PTHR33928:SF2">
    <property type="entry name" value="PECTATE LYASE SUPERFAMILY PROTEIN DOMAIN-CONTAINING PROTEIN-RELATED"/>
    <property type="match status" value="1"/>
</dbReference>
<evidence type="ECO:0000259" key="2">
    <source>
        <dbReference type="Pfam" id="PF12708"/>
    </source>
</evidence>
<dbReference type="Proteomes" id="UP001222325">
    <property type="component" value="Unassembled WGS sequence"/>
</dbReference>
<keyword evidence="4" id="KW-1185">Reference proteome</keyword>
<proteinExistence type="predicted"/>
<evidence type="ECO:0000256" key="1">
    <source>
        <dbReference type="SAM" id="MobiDB-lite"/>
    </source>
</evidence>
<dbReference type="InterPro" id="IPR039279">
    <property type="entry name" value="QRT3-like"/>
</dbReference>
<dbReference type="InterPro" id="IPR012334">
    <property type="entry name" value="Pectin_lyas_fold"/>
</dbReference>
<feature type="region of interest" description="Disordered" evidence="1">
    <location>
        <begin position="758"/>
        <end position="777"/>
    </location>
</feature>
<dbReference type="InterPro" id="IPR011050">
    <property type="entry name" value="Pectin_lyase_fold/virulence"/>
</dbReference>
<sequence length="937" mass="101680">MSRCWVKARKDVATNTALSNQQFTIRNVKITNAATAIYQLWNWGFTWQNIQISNCGVGFDLNTGGLTLATQSAGGILLVDSSIKNTGIGIRMSSTQATSLGGSVILDNVAFSGITTANVQDKSGTLVAANAGGTAQWFQGNVYLGTSKRYLRGSYTPSGSRPNALIDSSGNFFTKSRPQYQDYQDIQFLSIMAIGLGAAGDGVTDDTVAINTFLQKYSGCAILLFEAGTYLVTDTIFVPAGTKMIGGMFSVIMGTGANFADQKNPRPVIRVGNPGDEGAVEISDMVITTTGGSAGAIGIEWNVNEDSQGAAGMWDVHIRLGGAKGTNINSANCPTSSTDASKCASAFLGLHITPTGSGYFENVWVWNADHDLDDPAQTKINAFSGRGVLVESKKGPVWLVGTASEHHVIYQYAFKNAQNIYAGLIQTETPYFQPTPNPPAPFSLNSDYGDPDSIHNDAWGLIITKSYSVYVYGAGFYSFFQTYSQDCVPNRNCQDSMVLVDQASSGIYIYQLTTAGSTNMLSYPNVSIAQQADNINGFASTLTLWEAPTSNVPQGECGSTQATLVQAIPRRPAAGLFARQSEDFNYYSLNHAKIATDLMVGDLDGDGNRKPRQNCIFYVNQQNVDPDDPNYAKNRAIQFADLMNAQNPGGDYHTLYDVYDTAAAFSYTDNPMMSAFSSGNLRNWFEDTSQSFAEHCSGHIYLIVDAEPQEIWPGSIWITHEWPAIQESGLATQVTEIRPEDVGRAVADNGRTRYIRNYPYRGGQPPGATPPRDGQTSEFDDCVIVDPAVSNAKWAKVVDVSGDYTPFKEGHCTMHVHQWYNANAGGGPFGDPNYQATYSIEVTMYDDGPTHKIGYVARKDAPYDMVSKLDQVFHVNPVEDGDYIEFTLGSTKWRNDDGSCQVGKYDHGADRQMDCGFTCTWLGGDSTDRTPLGLFLA</sequence>